<dbReference type="AlphaFoldDB" id="A0A947D772"/>
<keyword evidence="1" id="KW-1133">Transmembrane helix</keyword>
<accession>A0A947D772</accession>
<keyword evidence="4" id="KW-1185">Reference proteome</keyword>
<feature type="transmembrane region" description="Helical" evidence="1">
    <location>
        <begin position="29"/>
        <end position="54"/>
    </location>
</feature>
<dbReference type="Proteomes" id="UP000766595">
    <property type="component" value="Unassembled WGS sequence"/>
</dbReference>
<comment type="caution">
    <text evidence="3">The sequence shown here is derived from an EMBL/GenBank/DDBJ whole genome shotgun (WGS) entry which is preliminary data.</text>
</comment>
<evidence type="ECO:0000313" key="4">
    <source>
        <dbReference type="Proteomes" id="UP000766595"/>
    </source>
</evidence>
<protein>
    <submittedName>
        <fullName evidence="3">YcxB family protein</fullName>
    </submittedName>
</protein>
<feature type="domain" description="YcxB-like C-terminal" evidence="2">
    <location>
        <begin position="116"/>
        <end position="176"/>
    </location>
</feature>
<reference evidence="3 4" key="1">
    <citation type="submission" date="2021-06" db="EMBL/GenBank/DDBJ databases">
        <authorList>
            <person name="Grouzdev D.S."/>
            <person name="Koziaeva V."/>
        </authorList>
    </citation>
    <scope>NUCLEOTIDE SEQUENCE [LARGE SCALE GENOMIC DNA]</scope>
    <source>
        <strain evidence="3 4">22</strain>
    </source>
</reference>
<keyword evidence="1" id="KW-0472">Membrane</keyword>
<organism evidence="3 4">
    <name type="scientific">Prosthecodimorpha staleyi</name>
    <dbReference type="NCBI Taxonomy" id="2840188"/>
    <lineage>
        <taxon>Bacteria</taxon>
        <taxon>Pseudomonadati</taxon>
        <taxon>Pseudomonadota</taxon>
        <taxon>Alphaproteobacteria</taxon>
        <taxon>Hyphomicrobiales</taxon>
        <taxon>Ancalomicrobiaceae</taxon>
        <taxon>Prosthecodimorpha</taxon>
    </lineage>
</organism>
<dbReference type="Pfam" id="PF14317">
    <property type="entry name" value="YcxB"/>
    <property type="match status" value="1"/>
</dbReference>
<evidence type="ECO:0000313" key="3">
    <source>
        <dbReference type="EMBL" id="MBT9291623.1"/>
    </source>
</evidence>
<dbReference type="InterPro" id="IPR025588">
    <property type="entry name" value="YcxB-like_C"/>
</dbReference>
<proteinExistence type="predicted"/>
<name>A0A947D772_9HYPH</name>
<evidence type="ECO:0000259" key="2">
    <source>
        <dbReference type="Pfam" id="PF14317"/>
    </source>
</evidence>
<feature type="transmembrane region" description="Helical" evidence="1">
    <location>
        <begin position="66"/>
        <end position="92"/>
    </location>
</feature>
<gene>
    <name evidence="3" type="ORF">KL771_19305</name>
</gene>
<dbReference type="RefSeq" id="WP_261970164.1">
    <property type="nucleotide sequence ID" value="NZ_JAHHZF010000010.1"/>
</dbReference>
<keyword evidence="1" id="KW-0812">Transmembrane</keyword>
<sequence>MSAAPVYQLTFQVNVADIRNIVATSRGRFWFPVLFNSGVATFFMCIGLAITLLVSGRGFGSVPSKLFIFLGVQDLPAIYFAFVFFFAFLEIYTRFDSIKKIRQRIRPDRLNETVILTEDSITTRNTLTEWSTTWAAISKVEDSSDYIVLFVDPLLFLQIPSRAVGTSEEWSALTQFVRKHANAPA</sequence>
<dbReference type="EMBL" id="JAHHZF010000010">
    <property type="protein sequence ID" value="MBT9291623.1"/>
    <property type="molecule type" value="Genomic_DNA"/>
</dbReference>
<evidence type="ECO:0000256" key="1">
    <source>
        <dbReference type="SAM" id="Phobius"/>
    </source>
</evidence>